<dbReference type="AlphaFoldDB" id="A0A8H6M4S4"/>
<evidence type="ECO:0000256" key="1">
    <source>
        <dbReference type="SAM" id="Phobius"/>
    </source>
</evidence>
<keyword evidence="1" id="KW-1133">Transmembrane helix</keyword>
<feature type="transmembrane region" description="Helical" evidence="1">
    <location>
        <begin position="12"/>
        <end position="31"/>
    </location>
</feature>
<keyword evidence="1" id="KW-0472">Membrane</keyword>
<evidence type="ECO:0000313" key="2">
    <source>
        <dbReference type="EMBL" id="KAF6753094.1"/>
    </source>
</evidence>
<gene>
    <name evidence="2" type="ORF">DFP72DRAFT_903318</name>
</gene>
<protein>
    <submittedName>
        <fullName evidence="2">Uncharacterized protein</fullName>
    </submittedName>
</protein>
<dbReference type="EMBL" id="JACGCI010000041">
    <property type="protein sequence ID" value="KAF6753094.1"/>
    <property type="molecule type" value="Genomic_DNA"/>
</dbReference>
<feature type="non-terminal residue" evidence="2">
    <location>
        <position position="53"/>
    </location>
</feature>
<proteinExistence type="predicted"/>
<organism evidence="2 3">
    <name type="scientific">Ephemerocybe angulata</name>
    <dbReference type="NCBI Taxonomy" id="980116"/>
    <lineage>
        <taxon>Eukaryota</taxon>
        <taxon>Fungi</taxon>
        <taxon>Dikarya</taxon>
        <taxon>Basidiomycota</taxon>
        <taxon>Agaricomycotina</taxon>
        <taxon>Agaricomycetes</taxon>
        <taxon>Agaricomycetidae</taxon>
        <taxon>Agaricales</taxon>
        <taxon>Agaricineae</taxon>
        <taxon>Psathyrellaceae</taxon>
        <taxon>Ephemerocybe</taxon>
    </lineage>
</organism>
<keyword evidence="1" id="KW-0812">Transmembrane</keyword>
<accession>A0A8H6M4S4</accession>
<name>A0A8H6M4S4_9AGAR</name>
<evidence type="ECO:0000313" key="3">
    <source>
        <dbReference type="Proteomes" id="UP000521943"/>
    </source>
</evidence>
<reference evidence="2 3" key="1">
    <citation type="submission" date="2020-07" db="EMBL/GenBank/DDBJ databases">
        <title>Comparative genomics of pyrophilous fungi reveals a link between fire events and developmental genes.</title>
        <authorList>
            <consortium name="DOE Joint Genome Institute"/>
            <person name="Steindorff A.S."/>
            <person name="Carver A."/>
            <person name="Calhoun S."/>
            <person name="Stillman K."/>
            <person name="Liu H."/>
            <person name="Lipzen A."/>
            <person name="Pangilinan J."/>
            <person name="Labutti K."/>
            <person name="Bruns T.D."/>
            <person name="Grigoriev I.V."/>
        </authorList>
    </citation>
    <scope>NUCLEOTIDE SEQUENCE [LARGE SCALE GENOMIC DNA]</scope>
    <source>
        <strain evidence="2 3">CBS 144469</strain>
    </source>
</reference>
<sequence length="53" mass="6215">MGMGRDVVECLWLSYCALLMLFTCLLVMYLFRFSWLWVFHFAFFGVRVAGIGP</sequence>
<comment type="caution">
    <text evidence="2">The sequence shown here is derived from an EMBL/GenBank/DDBJ whole genome shotgun (WGS) entry which is preliminary data.</text>
</comment>
<keyword evidence="3" id="KW-1185">Reference proteome</keyword>
<dbReference type="Proteomes" id="UP000521943">
    <property type="component" value="Unassembled WGS sequence"/>
</dbReference>